<feature type="compositionally biased region" description="Basic and acidic residues" evidence="1">
    <location>
        <begin position="87"/>
        <end position="99"/>
    </location>
</feature>
<name>A0AAD6FEV0_9TELE</name>
<reference evidence="2" key="1">
    <citation type="submission" date="2022-11" db="EMBL/GenBank/DDBJ databases">
        <title>Chromosome-level genome of Pogonophryne albipinna.</title>
        <authorList>
            <person name="Jo E."/>
        </authorList>
    </citation>
    <scope>NUCLEOTIDE SEQUENCE</scope>
    <source>
        <strain evidence="2">SGF0006</strain>
        <tissue evidence="2">Muscle</tissue>
    </source>
</reference>
<comment type="caution">
    <text evidence="2">The sequence shown here is derived from an EMBL/GenBank/DDBJ whole genome shotgun (WGS) entry which is preliminary data.</text>
</comment>
<organism evidence="2 3">
    <name type="scientific">Pogonophryne albipinna</name>
    <dbReference type="NCBI Taxonomy" id="1090488"/>
    <lineage>
        <taxon>Eukaryota</taxon>
        <taxon>Metazoa</taxon>
        <taxon>Chordata</taxon>
        <taxon>Craniata</taxon>
        <taxon>Vertebrata</taxon>
        <taxon>Euteleostomi</taxon>
        <taxon>Actinopterygii</taxon>
        <taxon>Neopterygii</taxon>
        <taxon>Teleostei</taxon>
        <taxon>Neoteleostei</taxon>
        <taxon>Acanthomorphata</taxon>
        <taxon>Eupercaria</taxon>
        <taxon>Perciformes</taxon>
        <taxon>Notothenioidei</taxon>
        <taxon>Pogonophryne</taxon>
    </lineage>
</organism>
<accession>A0AAD6FEV0</accession>
<feature type="region of interest" description="Disordered" evidence="1">
    <location>
        <begin position="77"/>
        <end position="99"/>
    </location>
</feature>
<proteinExistence type="predicted"/>
<evidence type="ECO:0000313" key="3">
    <source>
        <dbReference type="Proteomes" id="UP001219934"/>
    </source>
</evidence>
<protein>
    <submittedName>
        <fullName evidence="2">Uncharacterized protein</fullName>
    </submittedName>
</protein>
<gene>
    <name evidence="2" type="ORF">JOQ06_025610</name>
</gene>
<dbReference type="AlphaFoldDB" id="A0AAD6FEV0"/>
<keyword evidence="3" id="KW-1185">Reference proteome</keyword>
<evidence type="ECO:0000256" key="1">
    <source>
        <dbReference type="SAM" id="MobiDB-lite"/>
    </source>
</evidence>
<dbReference type="Proteomes" id="UP001219934">
    <property type="component" value="Unassembled WGS sequence"/>
</dbReference>
<dbReference type="EMBL" id="JAPTMU010000015">
    <property type="protein sequence ID" value="KAJ4931313.1"/>
    <property type="molecule type" value="Genomic_DNA"/>
</dbReference>
<sequence>VIGTPSEETWPGVNSLPHFKPDRFTVYSPKKLRQAWNNMRVCVSAQAHMAEKGHGGTVQAPPDVCHCLPEANIWRGDHRGQRGGVKQHQERDVCKAPAV</sequence>
<evidence type="ECO:0000313" key="2">
    <source>
        <dbReference type="EMBL" id="KAJ4931313.1"/>
    </source>
</evidence>
<feature type="non-terminal residue" evidence="2">
    <location>
        <position position="99"/>
    </location>
</feature>